<dbReference type="GO" id="GO:0160147">
    <property type="term" value="F:tRNA pseudouridine(38-40) synthase activity"/>
    <property type="evidence" value="ECO:0007669"/>
    <property type="project" value="UniProtKB-EC"/>
</dbReference>
<sequence length="247" mass="27903">MRNILLNLAYDGTNYSGWQIQPNGVTIEEKLMEAFRRMDGSKVKIIGSGRTDARVHARGQRANVHLNSSVPTERLPFALNAKLPPDIVVTGAREVPLDFHARYDALGKTYRYRLYTGPFPDPIGRNYQYHVKEKLEMEGLREALEILKGTHDFRGFMASGSSVKTTTRTIEHVEIRWRDGGTIDVYISANGFLYNMVRIIIGSMVDVAKGKITRAQLEEALKNQKRALAGHTAPPQGLFLEEVRYKL</sequence>
<comment type="catalytic activity">
    <reaction evidence="4 7">
        <text>uridine(38/39/40) in tRNA = pseudouridine(38/39/40) in tRNA</text>
        <dbReference type="Rhea" id="RHEA:22376"/>
        <dbReference type="Rhea" id="RHEA-COMP:10085"/>
        <dbReference type="Rhea" id="RHEA-COMP:10087"/>
        <dbReference type="ChEBI" id="CHEBI:65314"/>
        <dbReference type="ChEBI" id="CHEBI:65315"/>
        <dbReference type="EC" id="5.4.99.12"/>
    </reaction>
</comment>
<dbReference type="PANTHER" id="PTHR11142:SF0">
    <property type="entry name" value="TRNA PSEUDOURIDINE SYNTHASE-LIKE 1"/>
    <property type="match status" value="1"/>
</dbReference>
<proteinExistence type="inferred from homology"/>
<evidence type="ECO:0000256" key="7">
    <source>
        <dbReference type="RuleBase" id="RU003792"/>
    </source>
</evidence>
<evidence type="ECO:0000313" key="10">
    <source>
        <dbReference type="Proteomes" id="UP000449710"/>
    </source>
</evidence>
<evidence type="ECO:0000256" key="1">
    <source>
        <dbReference type="ARBA" id="ARBA00009375"/>
    </source>
</evidence>
<dbReference type="EMBL" id="SUMG01000015">
    <property type="protein sequence ID" value="NBG88981.1"/>
    <property type="molecule type" value="Genomic_DNA"/>
</dbReference>
<dbReference type="InterPro" id="IPR020097">
    <property type="entry name" value="PsdUridine_synth_TruA_a/b_dom"/>
</dbReference>
<dbReference type="InterPro" id="IPR020103">
    <property type="entry name" value="PsdUridine_synth_cat_dom_sf"/>
</dbReference>
<evidence type="ECO:0000256" key="5">
    <source>
        <dbReference type="PIRSR" id="PIRSR001430-1"/>
    </source>
</evidence>
<dbReference type="InterPro" id="IPR020095">
    <property type="entry name" value="PsdUridine_synth_TruA_C"/>
</dbReference>
<comment type="caution">
    <text evidence="9">The sequence shown here is derived from an EMBL/GenBank/DDBJ whole genome shotgun (WGS) entry which is preliminary data.</text>
</comment>
<protein>
    <recommendedName>
        <fullName evidence="4">tRNA pseudouridine synthase A</fullName>
        <ecNumber evidence="4">5.4.99.12</ecNumber>
    </recommendedName>
    <alternativeName>
        <fullName evidence="4">tRNA pseudouridine(38-40) synthase</fullName>
    </alternativeName>
    <alternativeName>
        <fullName evidence="4">tRNA pseudouridylate synthase I</fullName>
    </alternativeName>
    <alternativeName>
        <fullName evidence="4">tRNA-uridine isomerase I</fullName>
    </alternativeName>
</protein>
<feature type="domain" description="Pseudouridine synthase I TruA alpha/beta" evidence="8">
    <location>
        <begin position="144"/>
        <end position="245"/>
    </location>
</feature>
<feature type="binding site" evidence="4 6">
    <location>
        <position position="110"/>
    </location>
    <ligand>
        <name>substrate</name>
    </ligand>
</feature>
<feature type="active site" description="Nucleophile" evidence="4 5">
    <location>
        <position position="52"/>
    </location>
</feature>
<dbReference type="Gene3D" id="3.30.70.580">
    <property type="entry name" value="Pseudouridine synthase I, catalytic domain, N-terminal subdomain"/>
    <property type="match status" value="1"/>
</dbReference>
<dbReference type="RefSeq" id="WP_160722187.1">
    <property type="nucleotide sequence ID" value="NZ_SUMG01000015.1"/>
</dbReference>
<dbReference type="InterPro" id="IPR020094">
    <property type="entry name" value="TruA/RsuA/RluB/E/F_N"/>
</dbReference>
<dbReference type="FunFam" id="3.30.70.580:FF:000001">
    <property type="entry name" value="tRNA pseudouridine synthase A"/>
    <property type="match status" value="1"/>
</dbReference>
<dbReference type="AlphaFoldDB" id="A0AA43XM29"/>
<reference evidence="9 10" key="1">
    <citation type="submission" date="2019-04" db="EMBL/GenBank/DDBJ databases">
        <title>Isachenkonia alkalipeptolytica gen. nov. sp. nov. a new anaerobic, alkiliphilic organothrophic bacterium capable to reduce synthesized ferrihydrite isolated from a soda lake.</title>
        <authorList>
            <person name="Toshchakov S.V."/>
            <person name="Zavarzina D.G."/>
            <person name="Zhilina T.N."/>
            <person name="Kostrikina N.A."/>
            <person name="Kublanov I.V."/>
        </authorList>
    </citation>
    <scope>NUCLEOTIDE SEQUENCE [LARGE SCALE GENOMIC DNA]</scope>
    <source>
        <strain evidence="9 10">Z-1701</strain>
    </source>
</reference>
<dbReference type="HAMAP" id="MF_00171">
    <property type="entry name" value="TruA"/>
    <property type="match status" value="1"/>
</dbReference>
<dbReference type="CDD" id="cd02570">
    <property type="entry name" value="PseudoU_synth_EcTruA"/>
    <property type="match status" value="1"/>
</dbReference>
<evidence type="ECO:0000256" key="6">
    <source>
        <dbReference type="PIRSR" id="PIRSR001430-2"/>
    </source>
</evidence>
<comment type="similarity">
    <text evidence="1 4 7">Belongs to the tRNA pseudouridine synthase TruA family.</text>
</comment>
<comment type="subunit">
    <text evidence="4">Homodimer.</text>
</comment>
<dbReference type="Proteomes" id="UP000449710">
    <property type="component" value="Unassembled WGS sequence"/>
</dbReference>
<dbReference type="InterPro" id="IPR001406">
    <property type="entry name" value="PsdUridine_synth_TruA"/>
</dbReference>
<comment type="caution">
    <text evidence="4">Lacks conserved residue(s) required for the propagation of feature annotation.</text>
</comment>
<name>A0AA43XM29_9CLOT</name>
<dbReference type="Gene3D" id="3.30.70.660">
    <property type="entry name" value="Pseudouridine synthase I, catalytic domain, C-terminal subdomain"/>
    <property type="match status" value="1"/>
</dbReference>
<dbReference type="PIRSF" id="PIRSF001430">
    <property type="entry name" value="tRNA_psdUrid_synth"/>
    <property type="match status" value="1"/>
</dbReference>
<evidence type="ECO:0000256" key="3">
    <source>
        <dbReference type="ARBA" id="ARBA00023235"/>
    </source>
</evidence>
<keyword evidence="2 4" id="KW-0819">tRNA processing</keyword>
<keyword evidence="10" id="KW-1185">Reference proteome</keyword>
<gene>
    <name evidence="4 9" type="primary">truA</name>
    <name evidence="9" type="ORF">ISALK_10820</name>
</gene>
<dbReference type="GO" id="GO:0031119">
    <property type="term" value="P:tRNA pseudouridine synthesis"/>
    <property type="evidence" value="ECO:0007669"/>
    <property type="project" value="UniProtKB-UniRule"/>
</dbReference>
<dbReference type="NCBIfam" id="TIGR00071">
    <property type="entry name" value="hisT_truA"/>
    <property type="match status" value="1"/>
</dbReference>
<evidence type="ECO:0000256" key="2">
    <source>
        <dbReference type="ARBA" id="ARBA00022694"/>
    </source>
</evidence>
<dbReference type="GO" id="GO:0003723">
    <property type="term" value="F:RNA binding"/>
    <property type="evidence" value="ECO:0007669"/>
    <property type="project" value="InterPro"/>
</dbReference>
<accession>A0AA43XM29</accession>
<dbReference type="Pfam" id="PF01416">
    <property type="entry name" value="PseudoU_synth_1"/>
    <property type="match status" value="2"/>
</dbReference>
<dbReference type="PANTHER" id="PTHR11142">
    <property type="entry name" value="PSEUDOURIDYLATE SYNTHASE"/>
    <property type="match status" value="1"/>
</dbReference>
<organism evidence="9 10">
    <name type="scientific">Isachenkonia alkalipeptolytica</name>
    <dbReference type="NCBI Taxonomy" id="2565777"/>
    <lineage>
        <taxon>Bacteria</taxon>
        <taxon>Bacillati</taxon>
        <taxon>Bacillota</taxon>
        <taxon>Clostridia</taxon>
        <taxon>Eubacteriales</taxon>
        <taxon>Clostridiaceae</taxon>
        <taxon>Isachenkonia</taxon>
    </lineage>
</organism>
<evidence type="ECO:0000313" key="9">
    <source>
        <dbReference type="EMBL" id="NBG88981.1"/>
    </source>
</evidence>
<dbReference type="EC" id="5.4.99.12" evidence="4"/>
<evidence type="ECO:0000259" key="8">
    <source>
        <dbReference type="Pfam" id="PF01416"/>
    </source>
</evidence>
<feature type="domain" description="Pseudouridine synthase I TruA alpha/beta" evidence="8">
    <location>
        <begin position="9"/>
        <end position="104"/>
    </location>
</feature>
<keyword evidence="3 4" id="KW-0413">Isomerase</keyword>
<evidence type="ECO:0000256" key="4">
    <source>
        <dbReference type="HAMAP-Rule" id="MF_00171"/>
    </source>
</evidence>
<comment type="function">
    <text evidence="4">Formation of pseudouridine at positions 38, 39 and 40 in the anticodon stem and loop of transfer RNAs.</text>
</comment>
<dbReference type="SUPFAM" id="SSF55120">
    <property type="entry name" value="Pseudouridine synthase"/>
    <property type="match status" value="1"/>
</dbReference>